<organism evidence="1">
    <name type="scientific">marine sediment metagenome</name>
    <dbReference type="NCBI Taxonomy" id="412755"/>
    <lineage>
        <taxon>unclassified sequences</taxon>
        <taxon>metagenomes</taxon>
        <taxon>ecological metagenomes</taxon>
    </lineage>
</organism>
<sequence>MFEGERGKELMIQQGYVPETCILHIDIAGPLIYSETLEGRDVCAGCNCNRDICGGRPRRWD</sequence>
<comment type="caution">
    <text evidence="1">The sequence shown here is derived from an EMBL/GenBank/DDBJ whole genome shotgun (WGS) entry which is preliminary data.</text>
</comment>
<evidence type="ECO:0000313" key="1">
    <source>
        <dbReference type="EMBL" id="KKN98931.1"/>
    </source>
</evidence>
<gene>
    <name evidence="1" type="ORF">LCGC14_0141760</name>
</gene>
<reference evidence="1" key="1">
    <citation type="journal article" date="2015" name="Nature">
        <title>Complex archaea that bridge the gap between prokaryotes and eukaryotes.</title>
        <authorList>
            <person name="Spang A."/>
            <person name="Saw J.H."/>
            <person name="Jorgensen S.L."/>
            <person name="Zaremba-Niedzwiedzka K."/>
            <person name="Martijn J."/>
            <person name="Lind A.E."/>
            <person name="van Eijk R."/>
            <person name="Schleper C."/>
            <person name="Guy L."/>
            <person name="Ettema T.J."/>
        </authorList>
    </citation>
    <scope>NUCLEOTIDE SEQUENCE</scope>
</reference>
<protein>
    <submittedName>
        <fullName evidence="1">Uncharacterized protein</fullName>
    </submittedName>
</protein>
<dbReference type="AlphaFoldDB" id="A0A0F9XIB8"/>
<accession>A0A0F9XIB8</accession>
<dbReference type="EMBL" id="LAZR01000049">
    <property type="protein sequence ID" value="KKN98931.1"/>
    <property type="molecule type" value="Genomic_DNA"/>
</dbReference>
<proteinExistence type="predicted"/>
<name>A0A0F9XIB8_9ZZZZ</name>